<feature type="transmembrane region" description="Helical" evidence="1">
    <location>
        <begin position="32"/>
        <end position="49"/>
    </location>
</feature>
<dbReference type="Pfam" id="PF00078">
    <property type="entry name" value="RVT_1"/>
    <property type="match status" value="1"/>
</dbReference>
<sequence length="160" mass="17509">MAAKTDMNKAYDCIEWDFLHRVLKANGFSEKASSLIMACVTPVIFSVLLNGTLMTPFNPNCGLRQGDPLFPFLFILCSEVLSKLMLRAEQSRVAMTCGTSKLIVDGSSAGFATVQKGCNAMEDAIMVVDFDTVDNVLEGELETIGLAMKNTQFYGFYFGS</sequence>
<evidence type="ECO:0000313" key="4">
    <source>
        <dbReference type="Proteomes" id="UP000596661"/>
    </source>
</evidence>
<reference evidence="3" key="1">
    <citation type="submission" date="2018-11" db="EMBL/GenBank/DDBJ databases">
        <authorList>
            <person name="Grassa J C."/>
        </authorList>
    </citation>
    <scope>NUCLEOTIDE SEQUENCE [LARGE SCALE GENOMIC DNA]</scope>
</reference>
<dbReference type="PANTHER" id="PTHR31635:SF196">
    <property type="entry name" value="REVERSE TRANSCRIPTASE DOMAIN-CONTAINING PROTEIN-RELATED"/>
    <property type="match status" value="1"/>
</dbReference>
<dbReference type="Proteomes" id="UP000596661">
    <property type="component" value="Chromosome 3"/>
</dbReference>
<dbReference type="Gramene" id="evm.model.03.1823">
    <property type="protein sequence ID" value="cds.evm.model.03.1823"/>
    <property type="gene ID" value="evm.TU.03.1823"/>
</dbReference>
<name>A0A803P6T8_CANSA</name>
<protein>
    <recommendedName>
        <fullName evidence="2">Reverse transcriptase domain-containing protein</fullName>
    </recommendedName>
</protein>
<keyword evidence="1" id="KW-1133">Transmembrane helix</keyword>
<organism evidence="3 4">
    <name type="scientific">Cannabis sativa</name>
    <name type="common">Hemp</name>
    <name type="synonym">Marijuana</name>
    <dbReference type="NCBI Taxonomy" id="3483"/>
    <lineage>
        <taxon>Eukaryota</taxon>
        <taxon>Viridiplantae</taxon>
        <taxon>Streptophyta</taxon>
        <taxon>Embryophyta</taxon>
        <taxon>Tracheophyta</taxon>
        <taxon>Spermatophyta</taxon>
        <taxon>Magnoliopsida</taxon>
        <taxon>eudicotyledons</taxon>
        <taxon>Gunneridae</taxon>
        <taxon>Pentapetalae</taxon>
        <taxon>rosids</taxon>
        <taxon>fabids</taxon>
        <taxon>Rosales</taxon>
        <taxon>Cannabaceae</taxon>
        <taxon>Cannabis</taxon>
    </lineage>
</organism>
<proteinExistence type="predicted"/>
<keyword evidence="1" id="KW-0812">Transmembrane</keyword>
<dbReference type="AlphaFoldDB" id="A0A803P6T8"/>
<keyword evidence="4" id="KW-1185">Reference proteome</keyword>
<feature type="domain" description="Reverse transcriptase" evidence="2">
    <location>
        <begin position="3"/>
        <end position="86"/>
    </location>
</feature>
<keyword evidence="1" id="KW-0472">Membrane</keyword>
<feature type="transmembrane region" description="Helical" evidence="1">
    <location>
        <begin position="69"/>
        <end position="86"/>
    </location>
</feature>
<evidence type="ECO:0000313" key="3">
    <source>
        <dbReference type="EnsemblPlants" id="cds.evm.model.03.1823"/>
    </source>
</evidence>
<dbReference type="EnsemblPlants" id="evm.model.03.1823">
    <property type="protein sequence ID" value="cds.evm.model.03.1823"/>
    <property type="gene ID" value="evm.TU.03.1823"/>
</dbReference>
<accession>A0A803P6T8</accession>
<dbReference type="PANTHER" id="PTHR31635">
    <property type="entry name" value="REVERSE TRANSCRIPTASE DOMAIN-CONTAINING PROTEIN-RELATED"/>
    <property type="match status" value="1"/>
</dbReference>
<dbReference type="InterPro" id="IPR000477">
    <property type="entry name" value="RT_dom"/>
</dbReference>
<reference evidence="3" key="2">
    <citation type="submission" date="2021-03" db="UniProtKB">
        <authorList>
            <consortium name="EnsemblPlants"/>
        </authorList>
    </citation>
    <scope>IDENTIFICATION</scope>
</reference>
<evidence type="ECO:0000259" key="2">
    <source>
        <dbReference type="Pfam" id="PF00078"/>
    </source>
</evidence>
<evidence type="ECO:0000256" key="1">
    <source>
        <dbReference type="SAM" id="Phobius"/>
    </source>
</evidence>
<dbReference type="EMBL" id="UZAU01000335">
    <property type="status" value="NOT_ANNOTATED_CDS"/>
    <property type="molecule type" value="Genomic_DNA"/>
</dbReference>